<dbReference type="KEGG" id="sku:Sulku_2345"/>
<gene>
    <name evidence="1" type="ordered locus">Sulku_2345</name>
</gene>
<dbReference type="EMBL" id="CP002355">
    <property type="protein sequence ID" value="ADR35005.1"/>
    <property type="molecule type" value="Genomic_DNA"/>
</dbReference>
<evidence type="ECO:0000313" key="2">
    <source>
        <dbReference type="Proteomes" id="UP000008721"/>
    </source>
</evidence>
<evidence type="ECO:0000313" key="1">
    <source>
        <dbReference type="EMBL" id="ADR35005.1"/>
    </source>
</evidence>
<dbReference type="Proteomes" id="UP000008721">
    <property type="component" value="Chromosome"/>
</dbReference>
<dbReference type="AlphaFoldDB" id="E4TXR9"/>
<dbReference type="HOGENOM" id="CLU_219331_1_0_7"/>
<accession>E4TXR9</accession>
<name>E4TXR9_SULKY</name>
<protein>
    <submittedName>
        <fullName evidence="1">Uncharacterized protein</fullName>
    </submittedName>
</protein>
<organism evidence="1 2">
    <name type="scientific">Sulfuricurvum kujiense (strain ATCC BAA-921 / DSM 16994 / JCM 11577 / YK-1)</name>
    <dbReference type="NCBI Taxonomy" id="709032"/>
    <lineage>
        <taxon>Bacteria</taxon>
        <taxon>Pseudomonadati</taxon>
        <taxon>Campylobacterota</taxon>
        <taxon>Epsilonproteobacteria</taxon>
        <taxon>Campylobacterales</taxon>
        <taxon>Sulfurimonadaceae</taxon>
        <taxon>Sulfuricurvum</taxon>
    </lineage>
</organism>
<proteinExistence type="predicted"/>
<reference evidence="1 2" key="1">
    <citation type="journal article" date="2012" name="Stand. Genomic Sci.">
        <title>Complete genome sequence of the sulfur compounds oxidizing chemolithoautotroph Sulfuricurvum kujiense type strain (YK-1(T)).</title>
        <authorList>
            <person name="Han C."/>
            <person name="Kotsyurbenko O."/>
            <person name="Chertkov O."/>
            <person name="Held B."/>
            <person name="Lapidus A."/>
            <person name="Nolan M."/>
            <person name="Lucas S."/>
            <person name="Hammon N."/>
            <person name="Deshpande S."/>
            <person name="Cheng J.F."/>
            <person name="Tapia R."/>
            <person name="Goodwin L.A."/>
            <person name="Pitluck S."/>
            <person name="Liolios K."/>
            <person name="Pagani I."/>
            <person name="Ivanova N."/>
            <person name="Mavromatis K."/>
            <person name="Mikhailova N."/>
            <person name="Pati A."/>
            <person name="Chen A."/>
            <person name="Palaniappan K."/>
            <person name="Land M."/>
            <person name="Hauser L."/>
            <person name="Chang Y.J."/>
            <person name="Jeffries C.D."/>
            <person name="Brambilla E.M."/>
            <person name="Rohde M."/>
            <person name="Spring S."/>
            <person name="Sikorski J."/>
            <person name="Goker M."/>
            <person name="Woyke T."/>
            <person name="Bristow J."/>
            <person name="Eisen J.A."/>
            <person name="Markowitz V."/>
            <person name="Hugenholtz P."/>
            <person name="Kyrpides N.C."/>
            <person name="Klenk H.P."/>
            <person name="Detter J.C."/>
        </authorList>
    </citation>
    <scope>NUCLEOTIDE SEQUENCE [LARGE SCALE GENOMIC DNA]</scope>
    <source>
        <strain evidence="2">ATCC BAA-921 / DSM 16994 / JCM 11577 / YK-1</strain>
    </source>
</reference>
<keyword evidence="2" id="KW-1185">Reference proteome</keyword>
<sequence>MASIMDKLITITLVIGAAITLWAVVTPNHLFIG</sequence>